<dbReference type="GeneTree" id="ENSGT00950000183003"/>
<dbReference type="SUPFAM" id="SSF48403">
    <property type="entry name" value="Ankyrin repeat"/>
    <property type="match status" value="1"/>
</dbReference>
<keyword evidence="2 4" id="KW-0040">ANK repeat</keyword>
<sequence>MALTQETILTFLLEHGGKVKNSELLNNYKHQINCSDPAEKKHNRDVFKSIINSIAFVKQIDDIKFVVVKNRYQDFLKREIHIKSHKSVLEDSLWSPNTSFSPSSLERSGFSSSSNSGKILTTDIENNNTYCASVINGNDEVKNISLHSEYISARESGGCPNAHSVGFGSSGRSTWPNNAPQETPTIKVLNVSADQGINKSGKATDPLFAIVAVKFPLHSLREDSVPVRQDGFHSKVYFGQKTSEIQRSHAHLQPEPVLTPKHPGRESLAWGRATYTSPGAKIRYPELGEMPQTSGSPQLKKTPNELQKQGDNAKCANKYSPSQSLQLKRTLSKHTKQGDDITNVPANQAKKDWDKFSDQSVPMETAAHEWLVKSAAGLWGQLDRLLLQDPQLAQTKDFISGFTALHWAAKGGNTRMVRSILDVSRKRGVELDVNRKTRAGYTALHVAAIHGRHAVIALLVRDYGASVDLRDNDGKKPYHYLEKGTSWKISELLGDPHATQPDRGQERAEDGEHRELPRGLNTLSKLMGQRRRYRQHNGEEVEESRDVPQPYHRRNFSDMFHPH</sequence>
<evidence type="ECO:0000256" key="5">
    <source>
        <dbReference type="SAM" id="MobiDB-lite"/>
    </source>
</evidence>
<feature type="compositionally biased region" description="Polar residues" evidence="5">
    <location>
        <begin position="291"/>
        <end position="310"/>
    </location>
</feature>
<feature type="repeat" description="ANK" evidence="4">
    <location>
        <begin position="400"/>
        <end position="422"/>
    </location>
</feature>
<keyword evidence="1" id="KW-0677">Repeat</keyword>
<dbReference type="InterPro" id="IPR058889">
    <property type="entry name" value="WHD_SOWAHA-C"/>
</dbReference>
<dbReference type="Gene3D" id="1.25.40.20">
    <property type="entry name" value="Ankyrin repeat-containing domain"/>
    <property type="match status" value="1"/>
</dbReference>
<organism evidence="7 8">
    <name type="scientific">Esox lucius</name>
    <name type="common">Northern pike</name>
    <dbReference type="NCBI Taxonomy" id="8010"/>
    <lineage>
        <taxon>Eukaryota</taxon>
        <taxon>Metazoa</taxon>
        <taxon>Chordata</taxon>
        <taxon>Craniata</taxon>
        <taxon>Vertebrata</taxon>
        <taxon>Euteleostomi</taxon>
        <taxon>Actinopterygii</taxon>
        <taxon>Neopterygii</taxon>
        <taxon>Teleostei</taxon>
        <taxon>Protacanthopterygii</taxon>
        <taxon>Esociformes</taxon>
        <taxon>Esocidae</taxon>
        <taxon>Esox</taxon>
    </lineage>
</organism>
<evidence type="ECO:0000313" key="8">
    <source>
        <dbReference type="Proteomes" id="UP000265140"/>
    </source>
</evidence>
<dbReference type="PROSITE" id="PS50297">
    <property type="entry name" value="ANK_REP_REGION"/>
    <property type="match status" value="2"/>
</dbReference>
<dbReference type="Pfam" id="PF12796">
    <property type="entry name" value="Ank_2"/>
    <property type="match status" value="1"/>
</dbReference>
<dbReference type="PROSITE" id="PS50088">
    <property type="entry name" value="ANK_REPEAT"/>
    <property type="match status" value="2"/>
</dbReference>
<evidence type="ECO:0000256" key="4">
    <source>
        <dbReference type="PROSITE-ProRule" id="PRU00023"/>
    </source>
</evidence>
<name>A0A3P8Z735_ESOLU</name>
<proteinExistence type="inferred from homology"/>
<dbReference type="InParanoid" id="A0A3P8Z735"/>
<reference evidence="8" key="1">
    <citation type="journal article" date="2014" name="PLoS ONE">
        <title>The genome and linkage map of the northern pike (Esox lucius): conserved synteny revealed between the salmonid sister group and the Neoteleostei.</title>
        <authorList>
            <person name="Rondeau E.B."/>
            <person name="Minkley D.R."/>
            <person name="Leong J.S."/>
            <person name="Messmer A.M."/>
            <person name="Jantzen J.R."/>
            <person name="von Schalburg K.R."/>
            <person name="Lemon C."/>
            <person name="Bird N.H."/>
            <person name="Koop B.F."/>
        </authorList>
    </citation>
    <scope>NUCLEOTIDE SEQUENCE</scope>
</reference>
<dbReference type="Bgee" id="ENSELUG00000023342">
    <property type="expression patterns" value="Expressed in brain and 10 other cell types or tissues"/>
</dbReference>
<dbReference type="SMART" id="SM00248">
    <property type="entry name" value="ANK"/>
    <property type="match status" value="2"/>
</dbReference>
<dbReference type="AlphaFoldDB" id="A0A3P8Z735"/>
<feature type="region of interest" description="Disordered" evidence="5">
    <location>
        <begin position="285"/>
        <end position="323"/>
    </location>
</feature>
<comment type="similarity">
    <text evidence="3">Belongs to the SOWAH family.</text>
</comment>
<keyword evidence="8" id="KW-1185">Reference proteome</keyword>
<protein>
    <recommendedName>
        <fullName evidence="6">SOWAHA-C winged helix-turn-helix domain-containing protein</fullName>
    </recommendedName>
</protein>
<evidence type="ECO:0000256" key="3">
    <source>
        <dbReference type="ARBA" id="ARBA00038122"/>
    </source>
</evidence>
<feature type="region of interest" description="Disordered" evidence="5">
    <location>
        <begin position="492"/>
        <end position="563"/>
    </location>
</feature>
<feature type="repeat" description="ANK" evidence="4">
    <location>
        <begin position="439"/>
        <end position="472"/>
    </location>
</feature>
<evidence type="ECO:0000256" key="1">
    <source>
        <dbReference type="ARBA" id="ARBA00022737"/>
    </source>
</evidence>
<reference evidence="7" key="4">
    <citation type="submission" date="2025-09" db="UniProtKB">
        <authorList>
            <consortium name="Ensembl"/>
        </authorList>
    </citation>
    <scope>IDENTIFICATION</scope>
</reference>
<reference evidence="7" key="3">
    <citation type="submission" date="2025-08" db="UniProtKB">
        <authorList>
            <consortium name="Ensembl"/>
        </authorList>
    </citation>
    <scope>IDENTIFICATION</scope>
</reference>
<reference evidence="7" key="2">
    <citation type="submission" date="2020-02" db="EMBL/GenBank/DDBJ databases">
        <title>Esox lucius (northern pike) genome, fEsoLuc1, primary haplotype.</title>
        <authorList>
            <person name="Myers G."/>
            <person name="Karagic N."/>
            <person name="Meyer A."/>
            <person name="Pippel M."/>
            <person name="Reichard M."/>
            <person name="Winkler S."/>
            <person name="Tracey A."/>
            <person name="Sims Y."/>
            <person name="Howe K."/>
            <person name="Rhie A."/>
            <person name="Formenti G."/>
            <person name="Durbin R."/>
            <person name="Fedrigo O."/>
            <person name="Jarvis E.D."/>
        </authorList>
    </citation>
    <scope>NUCLEOTIDE SEQUENCE [LARGE SCALE GENOMIC DNA]</scope>
</reference>
<dbReference type="InterPro" id="IPR002110">
    <property type="entry name" value="Ankyrin_rpt"/>
</dbReference>
<feature type="domain" description="SOWAHA-C winged helix-turn-helix" evidence="6">
    <location>
        <begin position="3"/>
        <end position="85"/>
    </location>
</feature>
<dbReference type="Ensembl" id="ENSELUT00000036083.3">
    <property type="protein sequence ID" value="ENSELUP00000024606.2"/>
    <property type="gene ID" value="ENSELUG00000023342.3"/>
</dbReference>
<dbReference type="Pfam" id="PF25877">
    <property type="entry name" value="WHD_SOWAH"/>
    <property type="match status" value="1"/>
</dbReference>
<dbReference type="InterPro" id="IPR036770">
    <property type="entry name" value="Ankyrin_rpt-contain_sf"/>
</dbReference>
<dbReference type="PANTHER" id="PTHR14491:SF2">
    <property type="entry name" value="ANKYRIN REPEAT DOMAIN-CONTAINING PROTEIN SOWAHA"/>
    <property type="match status" value="1"/>
</dbReference>
<dbReference type="Proteomes" id="UP000265140">
    <property type="component" value="Chromosome 4"/>
</dbReference>
<dbReference type="PANTHER" id="PTHR14491">
    <property type="entry name" value="SOSONDOWAH, ISOFORM G"/>
    <property type="match status" value="1"/>
</dbReference>
<evidence type="ECO:0000256" key="2">
    <source>
        <dbReference type="ARBA" id="ARBA00023043"/>
    </source>
</evidence>
<dbReference type="OMA" id="TPKHPGR"/>
<feature type="compositionally biased region" description="Basic and acidic residues" evidence="5">
    <location>
        <begin position="503"/>
        <end position="517"/>
    </location>
</feature>
<accession>A0A3P8Z735</accession>
<evidence type="ECO:0000259" key="6">
    <source>
        <dbReference type="Pfam" id="PF25877"/>
    </source>
</evidence>
<evidence type="ECO:0000313" key="7">
    <source>
        <dbReference type="Ensembl" id="ENSELUP00000024606.2"/>
    </source>
</evidence>
<dbReference type="STRING" id="8010.ENSELUP00000024606"/>